<keyword evidence="2" id="KW-0812">Transmembrane</keyword>
<evidence type="ECO:0000313" key="5">
    <source>
        <dbReference type="Ensembl" id="ENSABRP00000010905.1"/>
    </source>
</evidence>
<feature type="chain" id="PRO_5034555506" evidence="3">
    <location>
        <begin position="21"/>
        <end position="393"/>
    </location>
</feature>
<keyword evidence="6" id="KW-1185">Reference proteome</keyword>
<protein>
    <submittedName>
        <fullName evidence="5">Pleckstrin and Sec7 domain containing 3</fullName>
    </submittedName>
</protein>
<dbReference type="CDD" id="cd13295">
    <property type="entry name" value="PH_EFA6"/>
    <property type="match status" value="1"/>
</dbReference>
<feature type="domain" description="PH" evidence="4">
    <location>
        <begin position="148"/>
        <end position="261"/>
    </location>
</feature>
<dbReference type="Ensembl" id="ENSABRT00000015594.1">
    <property type="protein sequence ID" value="ENSABRP00000010905.1"/>
    <property type="gene ID" value="ENSABRG00000009776.1"/>
</dbReference>
<feature type="compositionally biased region" description="Polar residues" evidence="1">
    <location>
        <begin position="374"/>
        <end position="383"/>
    </location>
</feature>
<feature type="compositionally biased region" description="Basic and acidic residues" evidence="1">
    <location>
        <begin position="106"/>
        <end position="121"/>
    </location>
</feature>
<feature type="signal peptide" evidence="3">
    <location>
        <begin position="1"/>
        <end position="20"/>
    </location>
</feature>
<feature type="transmembrane region" description="Helical" evidence="2">
    <location>
        <begin position="39"/>
        <end position="61"/>
    </location>
</feature>
<dbReference type="SUPFAM" id="SSF50729">
    <property type="entry name" value="PH domain-like"/>
    <property type="match status" value="1"/>
</dbReference>
<reference evidence="5" key="2">
    <citation type="submission" date="2025-09" db="UniProtKB">
        <authorList>
            <consortium name="Ensembl"/>
        </authorList>
    </citation>
    <scope>IDENTIFICATION</scope>
</reference>
<evidence type="ECO:0000256" key="1">
    <source>
        <dbReference type="SAM" id="MobiDB-lite"/>
    </source>
</evidence>
<keyword evidence="2" id="KW-0472">Membrane</keyword>
<dbReference type="FunFam" id="2.30.29.30:FF:000054">
    <property type="entry name" value="PH and SEC7 domain-containing protein 3"/>
    <property type="match status" value="1"/>
</dbReference>
<name>A0A8B9BX25_9AVES</name>
<dbReference type="AlphaFoldDB" id="A0A8B9BX25"/>
<gene>
    <name evidence="5" type="primary">PSD3</name>
</gene>
<reference evidence="5" key="1">
    <citation type="submission" date="2025-08" db="UniProtKB">
        <authorList>
            <consortium name="Ensembl"/>
        </authorList>
    </citation>
    <scope>IDENTIFICATION</scope>
</reference>
<sequence>MNKYKQIPLLFFFILRAVKGQTGAIGNNAGVKKGVQDGAFYSVLYTSYFLLFSLKNYAFFFRKPRGVLGLMCSGPRDQQFPDKEKLQEALYNSIKNEKLEWAVDDEEKKKSHLEGTDEKDNGNQTKAVSRIGNSNNPFLDIPHDPNAAVYKTGFLARKIHADMDGKKTPRGKRGWKTFYAVLKGTVLYLQKDEYKPEKALSEEDLKNAVSVHHALASKATDYEKKPNVLKLKTADWRVLLFQAQSQEEMQTWINKINCVAAVFSAPPFPAAIGSQKKFSRPLLPATTTKLSQDEQLKSHEAKLKQISTELAEHRSYPPDKKLKGKEVDDYKLKDHYLEFEKNRYEIYVGLLKEGVKELLSGGENDAPGLKKSHSSPSLNQESPVTAKASQAPM</sequence>
<dbReference type="InterPro" id="IPR001605">
    <property type="entry name" value="PH_dom-spectrin-type"/>
</dbReference>
<accession>A0A8B9BX25</accession>
<feature type="compositionally biased region" description="Polar residues" evidence="1">
    <location>
        <begin position="122"/>
        <end position="135"/>
    </location>
</feature>
<dbReference type="PANTHER" id="PTHR10663">
    <property type="entry name" value="GUANYL-NUCLEOTIDE EXCHANGE FACTOR"/>
    <property type="match status" value="1"/>
</dbReference>
<evidence type="ECO:0000259" key="4">
    <source>
        <dbReference type="PROSITE" id="PS50003"/>
    </source>
</evidence>
<dbReference type="GeneTree" id="ENSGT00940000156591"/>
<dbReference type="PANTHER" id="PTHR10663:SF337">
    <property type="entry name" value="PH AND SEC7 DOMAIN-CONTAINING PROTEIN 3"/>
    <property type="match status" value="1"/>
</dbReference>
<dbReference type="InterPro" id="IPR041681">
    <property type="entry name" value="PH_9"/>
</dbReference>
<evidence type="ECO:0000256" key="3">
    <source>
        <dbReference type="SAM" id="SignalP"/>
    </source>
</evidence>
<keyword evidence="3" id="KW-0732">Signal</keyword>
<evidence type="ECO:0000256" key="2">
    <source>
        <dbReference type="SAM" id="Phobius"/>
    </source>
</evidence>
<feature type="region of interest" description="Disordered" evidence="1">
    <location>
        <begin position="359"/>
        <end position="393"/>
    </location>
</feature>
<proteinExistence type="predicted"/>
<feature type="region of interest" description="Disordered" evidence="1">
    <location>
        <begin position="106"/>
        <end position="135"/>
    </location>
</feature>
<dbReference type="InterPro" id="IPR011993">
    <property type="entry name" value="PH-like_dom_sf"/>
</dbReference>
<keyword evidence="2" id="KW-1133">Transmembrane helix</keyword>
<evidence type="ECO:0000313" key="6">
    <source>
        <dbReference type="Proteomes" id="UP000694426"/>
    </source>
</evidence>
<dbReference type="PRINTS" id="PR00683">
    <property type="entry name" value="SPECTRINPH"/>
</dbReference>
<dbReference type="Proteomes" id="UP000694426">
    <property type="component" value="Unplaced"/>
</dbReference>
<dbReference type="PROSITE" id="PS50003">
    <property type="entry name" value="PH_DOMAIN"/>
    <property type="match status" value="1"/>
</dbReference>
<dbReference type="SMART" id="SM00233">
    <property type="entry name" value="PH"/>
    <property type="match status" value="1"/>
</dbReference>
<dbReference type="Pfam" id="PF15410">
    <property type="entry name" value="PH_9"/>
    <property type="match status" value="1"/>
</dbReference>
<dbReference type="Gene3D" id="2.30.29.30">
    <property type="entry name" value="Pleckstrin-homology domain (PH domain)/Phosphotyrosine-binding domain (PTB)"/>
    <property type="match status" value="1"/>
</dbReference>
<dbReference type="InterPro" id="IPR001849">
    <property type="entry name" value="PH_domain"/>
</dbReference>
<dbReference type="GO" id="GO:0005543">
    <property type="term" value="F:phospholipid binding"/>
    <property type="evidence" value="ECO:0007669"/>
    <property type="project" value="InterPro"/>
</dbReference>
<organism evidence="5 6">
    <name type="scientific">Anser brachyrhynchus</name>
    <name type="common">Pink-footed goose</name>
    <dbReference type="NCBI Taxonomy" id="132585"/>
    <lineage>
        <taxon>Eukaryota</taxon>
        <taxon>Metazoa</taxon>
        <taxon>Chordata</taxon>
        <taxon>Craniata</taxon>
        <taxon>Vertebrata</taxon>
        <taxon>Euteleostomi</taxon>
        <taxon>Archelosauria</taxon>
        <taxon>Archosauria</taxon>
        <taxon>Dinosauria</taxon>
        <taxon>Saurischia</taxon>
        <taxon>Theropoda</taxon>
        <taxon>Coelurosauria</taxon>
        <taxon>Aves</taxon>
        <taxon>Neognathae</taxon>
        <taxon>Galloanserae</taxon>
        <taxon>Anseriformes</taxon>
        <taxon>Anatidae</taxon>
        <taxon>Anserinae</taxon>
        <taxon>Anser</taxon>
    </lineage>
</organism>